<dbReference type="InterPro" id="IPR009057">
    <property type="entry name" value="Homeodomain-like_sf"/>
</dbReference>
<dbReference type="PANTHER" id="PTHR30328">
    <property type="entry name" value="TRANSCRIPTIONAL REPRESSOR"/>
    <property type="match status" value="1"/>
</dbReference>
<dbReference type="PROSITE" id="PS50977">
    <property type="entry name" value="HTH_TETR_2"/>
    <property type="match status" value="1"/>
</dbReference>
<keyword evidence="1 2" id="KW-0238">DNA-binding</keyword>
<dbReference type="InterPro" id="IPR023772">
    <property type="entry name" value="DNA-bd_HTH_TetR-type_CS"/>
</dbReference>
<dbReference type="PROSITE" id="PS01081">
    <property type="entry name" value="HTH_TETR_1"/>
    <property type="match status" value="1"/>
</dbReference>
<dbReference type="InterPro" id="IPR036271">
    <property type="entry name" value="Tet_transcr_reg_TetR-rel_C_sf"/>
</dbReference>
<dbReference type="InterPro" id="IPR001647">
    <property type="entry name" value="HTH_TetR"/>
</dbReference>
<dbReference type="SUPFAM" id="SSF48498">
    <property type="entry name" value="Tetracyclin repressor-like, C-terminal domain"/>
    <property type="match status" value="1"/>
</dbReference>
<feature type="DNA-binding region" description="H-T-H motif" evidence="2">
    <location>
        <begin position="33"/>
        <end position="52"/>
    </location>
</feature>
<name>A0AA95EY99_9BACL</name>
<keyword evidence="5" id="KW-1185">Reference proteome</keyword>
<dbReference type="InterPro" id="IPR050109">
    <property type="entry name" value="HTH-type_TetR-like_transc_reg"/>
</dbReference>
<dbReference type="Gene3D" id="1.10.10.60">
    <property type="entry name" value="Homeodomain-like"/>
    <property type="match status" value="1"/>
</dbReference>
<dbReference type="Pfam" id="PF00440">
    <property type="entry name" value="TetR_N"/>
    <property type="match status" value="1"/>
</dbReference>
<dbReference type="PRINTS" id="PR00455">
    <property type="entry name" value="HTHTETR"/>
</dbReference>
<accession>A0AA95EY99</accession>
<dbReference type="Gene3D" id="1.10.357.10">
    <property type="entry name" value="Tetracycline Repressor, domain 2"/>
    <property type="match status" value="1"/>
</dbReference>
<gene>
    <name evidence="4" type="ORF">P0Y55_13310</name>
</gene>
<evidence type="ECO:0000256" key="1">
    <source>
        <dbReference type="ARBA" id="ARBA00023125"/>
    </source>
</evidence>
<evidence type="ECO:0000313" key="4">
    <source>
        <dbReference type="EMBL" id="WEK53553.1"/>
    </source>
</evidence>
<dbReference type="GO" id="GO:0003677">
    <property type="term" value="F:DNA binding"/>
    <property type="evidence" value="ECO:0007669"/>
    <property type="project" value="UniProtKB-UniRule"/>
</dbReference>
<dbReference type="GO" id="GO:0006355">
    <property type="term" value="P:regulation of DNA-templated transcription"/>
    <property type="evidence" value="ECO:0007669"/>
    <property type="project" value="UniProtKB-ARBA"/>
</dbReference>
<dbReference type="AlphaFoldDB" id="A0AA95EY99"/>
<organism evidence="4 5">
    <name type="scientific">Candidatus Cohnella colombiensis</name>
    <dbReference type="NCBI Taxonomy" id="3121368"/>
    <lineage>
        <taxon>Bacteria</taxon>
        <taxon>Bacillati</taxon>
        <taxon>Bacillota</taxon>
        <taxon>Bacilli</taxon>
        <taxon>Bacillales</taxon>
        <taxon>Paenibacillaceae</taxon>
        <taxon>Cohnella</taxon>
    </lineage>
</organism>
<sequence length="207" mass="24618">MSKPFESLATSKQQRIINAALKEFTDKGFEQASTNQIVKDAGIGKGMLFYYFNSKKDLYLYLIKYCLDITEHKYFSLIDANERDLFERLKKIALVKSEFLKKYPDAMNFISTIVLNGFEEMDDELQARMEAMKGIGYEKMYGNLDESLFREDIDAKKAYHLIRWTFAGYEEELKNRLRDQDMRSIDFEPYFAQFFDYLDVMRTCFYK</sequence>
<evidence type="ECO:0000259" key="3">
    <source>
        <dbReference type="PROSITE" id="PS50977"/>
    </source>
</evidence>
<dbReference type="EMBL" id="CP119317">
    <property type="protein sequence ID" value="WEK53553.1"/>
    <property type="molecule type" value="Genomic_DNA"/>
</dbReference>
<reference evidence="4" key="1">
    <citation type="submission" date="2023-03" db="EMBL/GenBank/DDBJ databases">
        <title>Andean soil-derived lignocellulolytic bacterial consortium as a source of novel taxa and putative plastic-active enzymes.</title>
        <authorList>
            <person name="Diaz-Garcia L."/>
            <person name="Chuvochina M."/>
            <person name="Feuerriegel G."/>
            <person name="Bunk B."/>
            <person name="Sproer C."/>
            <person name="Streit W.R."/>
            <person name="Rodriguez L.M."/>
            <person name="Overmann J."/>
            <person name="Jimenez D.J."/>
        </authorList>
    </citation>
    <scope>NUCLEOTIDE SEQUENCE</scope>
    <source>
        <strain evidence="4">MAG 2441</strain>
    </source>
</reference>
<evidence type="ECO:0000256" key="2">
    <source>
        <dbReference type="PROSITE-ProRule" id="PRU00335"/>
    </source>
</evidence>
<evidence type="ECO:0000313" key="5">
    <source>
        <dbReference type="Proteomes" id="UP001178662"/>
    </source>
</evidence>
<dbReference type="Proteomes" id="UP001178662">
    <property type="component" value="Chromosome"/>
</dbReference>
<dbReference type="PANTHER" id="PTHR30328:SF54">
    <property type="entry name" value="HTH-TYPE TRANSCRIPTIONAL REPRESSOR SCO4008"/>
    <property type="match status" value="1"/>
</dbReference>
<protein>
    <submittedName>
        <fullName evidence="4">TetR/AcrR family transcriptional regulator</fullName>
    </submittedName>
</protein>
<proteinExistence type="predicted"/>
<feature type="domain" description="HTH tetR-type" evidence="3">
    <location>
        <begin position="10"/>
        <end position="70"/>
    </location>
</feature>
<dbReference type="SUPFAM" id="SSF46689">
    <property type="entry name" value="Homeodomain-like"/>
    <property type="match status" value="1"/>
</dbReference>